<dbReference type="InterPro" id="IPR032675">
    <property type="entry name" value="LRR_dom_sf"/>
</dbReference>
<dbReference type="AlphaFoldDB" id="A0A9D9IE34"/>
<reference evidence="1" key="1">
    <citation type="submission" date="2020-10" db="EMBL/GenBank/DDBJ databases">
        <authorList>
            <person name="Gilroy R."/>
        </authorList>
    </citation>
    <scope>NUCLEOTIDE SEQUENCE</scope>
    <source>
        <strain evidence="1">B2-22910</strain>
    </source>
</reference>
<name>A0A9D9IE34_9BACT</name>
<organism evidence="1 2">
    <name type="scientific">Candidatus Cryptobacteroides faecavium</name>
    <dbReference type="NCBI Taxonomy" id="2840762"/>
    <lineage>
        <taxon>Bacteria</taxon>
        <taxon>Pseudomonadati</taxon>
        <taxon>Bacteroidota</taxon>
        <taxon>Bacteroidia</taxon>
        <taxon>Bacteroidales</taxon>
        <taxon>Candidatus Cryptobacteroides</taxon>
    </lineage>
</organism>
<dbReference type="InterPro" id="IPR001611">
    <property type="entry name" value="Leu-rich_rpt"/>
</dbReference>
<gene>
    <name evidence="1" type="ORF">IAB82_04260</name>
</gene>
<dbReference type="SUPFAM" id="SSF52058">
    <property type="entry name" value="L domain-like"/>
    <property type="match status" value="1"/>
</dbReference>
<dbReference type="PROSITE" id="PS51450">
    <property type="entry name" value="LRR"/>
    <property type="match status" value="1"/>
</dbReference>
<dbReference type="EMBL" id="JADIMB010000059">
    <property type="protein sequence ID" value="MBO8470993.1"/>
    <property type="molecule type" value="Genomic_DNA"/>
</dbReference>
<proteinExistence type="predicted"/>
<dbReference type="InterPro" id="IPR013783">
    <property type="entry name" value="Ig-like_fold"/>
</dbReference>
<evidence type="ECO:0000313" key="2">
    <source>
        <dbReference type="Proteomes" id="UP000823603"/>
    </source>
</evidence>
<protein>
    <submittedName>
        <fullName evidence="1">Uncharacterized protein</fullName>
    </submittedName>
</protein>
<dbReference type="Proteomes" id="UP000823603">
    <property type="component" value="Unassembled WGS sequence"/>
</dbReference>
<evidence type="ECO:0000313" key="1">
    <source>
        <dbReference type="EMBL" id="MBO8470993.1"/>
    </source>
</evidence>
<dbReference type="Gene3D" id="3.80.10.10">
    <property type="entry name" value="Ribonuclease Inhibitor"/>
    <property type="match status" value="1"/>
</dbReference>
<reference evidence="1" key="2">
    <citation type="journal article" date="2021" name="PeerJ">
        <title>Extensive microbial diversity within the chicken gut microbiome revealed by metagenomics and culture.</title>
        <authorList>
            <person name="Gilroy R."/>
            <person name="Ravi A."/>
            <person name="Getino M."/>
            <person name="Pursley I."/>
            <person name="Horton D.L."/>
            <person name="Alikhan N.F."/>
            <person name="Baker D."/>
            <person name="Gharbi K."/>
            <person name="Hall N."/>
            <person name="Watson M."/>
            <person name="Adriaenssens E.M."/>
            <person name="Foster-Nyarko E."/>
            <person name="Jarju S."/>
            <person name="Secka A."/>
            <person name="Antonio M."/>
            <person name="Oren A."/>
            <person name="Chaudhuri R.R."/>
            <person name="La Ragione R."/>
            <person name="Hildebrand F."/>
            <person name="Pallen M.J."/>
        </authorList>
    </citation>
    <scope>NUCLEOTIDE SEQUENCE</scope>
    <source>
        <strain evidence="1">B2-22910</strain>
    </source>
</reference>
<sequence>MRKALLNITMPVLALAAALLLIQCSHPYEEGMSGAFPSFEILSGGSITMPASGTQQQLTGEIRIKTNLKITAKVNYQGSSTSWISNLKISYDEAAGTAGITFQASRNTKRSERRATVAISPQSGKGSIYVTVTQSGYTSSGADEVYDGDLYIRSQEDVENFIYTGVNGRLIIGNCVSGGYMASYTDPGLIFEGSDIYDISNLEILEYVQDGIVIVSCNSLHGISSLDGVASPMIELTDMPCDAAQSYNGSASEVYIIQNSGNFNTLGFISDMGNVRKLVMNGNFIDSIEGLENAAFLEELDLSGNSNLSNINTLAEIPGLKSADLSGLDISQSQINYVSAVRPDMEISANDITGNTFLTISIPEDGITSWSVQIQFGAYNIYGITEAGVVYAISGNAFDFSSRCQISESINSDTEYIFEAGVTPDTYYSFWTYATGSDGSIHLSEKSEEIYVPAELRYSLTADFVFPKFSNIEETPAASAMTAYVFKKLEDLNSTTESCQMQNTGGNSWVFSTTPGLKNILFTNREPDSRLNIMFSGDESDIMWGIEQTGTEGTGDDILAAAVQFDLFQDDMTSVTLIRPASRIDIGLEIRGNFDIGQVSSIEATIDNCCSGVNISSLTGELSYYGNTANTFTGNAWSDRTIFAATDRYIFPNAEGTVSTISFNLAMTDGRTVSLQGTLDEPLSANSDYSIVFDVTWNSADGTFTVDEIETVEDTIEF</sequence>
<dbReference type="Gene3D" id="2.60.40.10">
    <property type="entry name" value="Immunoglobulins"/>
    <property type="match status" value="1"/>
</dbReference>
<accession>A0A9D9IE34</accession>
<comment type="caution">
    <text evidence="1">The sequence shown here is derived from an EMBL/GenBank/DDBJ whole genome shotgun (WGS) entry which is preliminary data.</text>
</comment>